<evidence type="ECO:0000313" key="6">
    <source>
        <dbReference type="Proteomes" id="UP000621436"/>
    </source>
</evidence>
<dbReference type="Pfam" id="PF13487">
    <property type="entry name" value="HD_5"/>
    <property type="match status" value="1"/>
</dbReference>
<reference evidence="5" key="1">
    <citation type="submission" date="2020-11" db="EMBL/GenBank/DDBJ databases">
        <title>Halonatronomonas betainensis gen. nov., sp. nov. a novel haloalkaliphilic representative of the family Halanaerobiacae capable of betaine degradation.</title>
        <authorList>
            <person name="Boltyanskaya Y."/>
            <person name="Kevbrin V."/>
            <person name="Detkova E."/>
            <person name="Grouzdev D.S."/>
            <person name="Koziaeva V."/>
            <person name="Zhilina T."/>
        </authorList>
    </citation>
    <scope>NUCLEOTIDE SEQUENCE</scope>
    <source>
        <strain evidence="5">Z-7014</strain>
    </source>
</reference>
<dbReference type="PROSITE" id="PS51832">
    <property type="entry name" value="HD_GYP"/>
    <property type="match status" value="1"/>
</dbReference>
<dbReference type="PROSITE" id="PS50885">
    <property type="entry name" value="HAMP"/>
    <property type="match status" value="1"/>
</dbReference>
<keyword evidence="1" id="KW-0175">Coiled coil</keyword>
<keyword evidence="2" id="KW-0472">Membrane</keyword>
<keyword evidence="2" id="KW-1133">Transmembrane helix</keyword>
<feature type="domain" description="HD-GYP" evidence="4">
    <location>
        <begin position="557"/>
        <end position="746"/>
    </location>
</feature>
<dbReference type="EMBL" id="JADPIE010000004">
    <property type="protein sequence ID" value="MBF8437221.1"/>
    <property type="molecule type" value="Genomic_DNA"/>
</dbReference>
<comment type="caution">
    <text evidence="5">The sequence shown here is derived from an EMBL/GenBank/DDBJ whole genome shotgun (WGS) entry which is preliminary data.</text>
</comment>
<dbReference type="Proteomes" id="UP000621436">
    <property type="component" value="Unassembled WGS sequence"/>
</dbReference>
<dbReference type="GO" id="GO:0016020">
    <property type="term" value="C:membrane"/>
    <property type="evidence" value="ECO:0007669"/>
    <property type="project" value="InterPro"/>
</dbReference>
<organism evidence="5 6">
    <name type="scientific">Halonatronomonas betaini</name>
    <dbReference type="NCBI Taxonomy" id="2778430"/>
    <lineage>
        <taxon>Bacteria</taxon>
        <taxon>Bacillati</taxon>
        <taxon>Bacillota</taxon>
        <taxon>Clostridia</taxon>
        <taxon>Halanaerobiales</taxon>
        <taxon>Halarsenatibacteraceae</taxon>
        <taxon>Halonatronomonas</taxon>
    </lineage>
</organism>
<dbReference type="SUPFAM" id="SSF109604">
    <property type="entry name" value="HD-domain/PDEase-like"/>
    <property type="match status" value="1"/>
</dbReference>
<dbReference type="InterPro" id="IPR003660">
    <property type="entry name" value="HAMP_dom"/>
</dbReference>
<dbReference type="InterPro" id="IPR037522">
    <property type="entry name" value="HD_GYP_dom"/>
</dbReference>
<dbReference type="Pfam" id="PF00672">
    <property type="entry name" value="HAMP"/>
    <property type="match status" value="1"/>
</dbReference>
<evidence type="ECO:0000259" key="4">
    <source>
        <dbReference type="PROSITE" id="PS51832"/>
    </source>
</evidence>
<evidence type="ECO:0000256" key="1">
    <source>
        <dbReference type="SAM" id="Coils"/>
    </source>
</evidence>
<dbReference type="NCBIfam" id="TIGR00277">
    <property type="entry name" value="HDIG"/>
    <property type="match status" value="1"/>
</dbReference>
<dbReference type="Gene3D" id="1.10.287.950">
    <property type="entry name" value="Methyl-accepting chemotaxis protein"/>
    <property type="match status" value="1"/>
</dbReference>
<accession>A0A931AW72</accession>
<keyword evidence="2" id="KW-0812">Transmembrane</keyword>
<dbReference type="Gene3D" id="1.10.3210.10">
    <property type="entry name" value="Hypothetical protein af1432"/>
    <property type="match status" value="1"/>
</dbReference>
<proteinExistence type="predicted"/>
<feature type="transmembrane region" description="Helical" evidence="2">
    <location>
        <begin position="12"/>
        <end position="34"/>
    </location>
</feature>
<dbReference type="AlphaFoldDB" id="A0A931AW72"/>
<name>A0A931AW72_9FIRM</name>
<feature type="coiled-coil region" evidence="1">
    <location>
        <begin position="334"/>
        <end position="393"/>
    </location>
</feature>
<gene>
    <name evidence="5" type="ORF">I0Q91_09040</name>
</gene>
<dbReference type="InterPro" id="IPR003607">
    <property type="entry name" value="HD/PDEase_dom"/>
</dbReference>
<protein>
    <submittedName>
        <fullName evidence="5">HD domain-containing protein</fullName>
    </submittedName>
</protein>
<evidence type="ECO:0000259" key="3">
    <source>
        <dbReference type="PROSITE" id="PS50885"/>
    </source>
</evidence>
<dbReference type="CDD" id="cd06225">
    <property type="entry name" value="HAMP"/>
    <property type="match status" value="1"/>
</dbReference>
<evidence type="ECO:0000313" key="5">
    <source>
        <dbReference type="EMBL" id="MBF8437221.1"/>
    </source>
</evidence>
<dbReference type="SMART" id="SM00471">
    <property type="entry name" value="HDc"/>
    <property type="match status" value="1"/>
</dbReference>
<dbReference type="PANTHER" id="PTHR43155">
    <property type="entry name" value="CYCLIC DI-GMP PHOSPHODIESTERASE PA4108-RELATED"/>
    <property type="match status" value="1"/>
</dbReference>
<dbReference type="Gene3D" id="3.30.450.20">
    <property type="entry name" value="PAS domain"/>
    <property type="match status" value="1"/>
</dbReference>
<feature type="transmembrane region" description="Helical" evidence="2">
    <location>
        <begin position="273"/>
        <end position="293"/>
    </location>
</feature>
<feature type="domain" description="HAMP" evidence="3">
    <location>
        <begin position="294"/>
        <end position="346"/>
    </location>
</feature>
<evidence type="ECO:0000256" key="2">
    <source>
        <dbReference type="SAM" id="Phobius"/>
    </source>
</evidence>
<dbReference type="GO" id="GO:0007165">
    <property type="term" value="P:signal transduction"/>
    <property type="evidence" value="ECO:0007669"/>
    <property type="project" value="InterPro"/>
</dbReference>
<dbReference type="CDD" id="cd00077">
    <property type="entry name" value="HDc"/>
    <property type="match status" value="1"/>
</dbReference>
<keyword evidence="6" id="KW-1185">Reference proteome</keyword>
<sequence length="746" mass="85660">MIGGGNNKSISLTLIITFLLLIGIPLLIIVGLVWRYSISETTENINNQNMNLARSLSGQIEGYFETAEQTANNIENHLNHNQSLADNISYLNSILENNNRLKSVLITDNTGKVRVEAPYNLGMSGLFKRLPVFNDDQVYYWTNSYISHRDQELTAEVVKDFSEGYIFLEIDLTRLNQYIDGITDKHDLFIFDRDGVALAGTIAEPIRQQENFYRFDFIQSALNGEEVVTRENSPIHHDIHLISSTNLDRLGWAVAVFMPADEAYGLINQISQIMLIGIIMTIILGLLVGWRNLNYITKPLKDLTEETEKIANGNREINSIKDGYLEVNQLSESFKTMIEEIRENELELKEKQEELHASYEQLEALNEETTAMNEELEASYDQINSQVEQLEKIIDLTVNLKVAEGIDENKFLEDLLDTAIQIVPEADYGSIVKYYQDHAEFVYSIGHDYNILKDLKIDKEIFELESKDEITVINHIYDTTIPYLKARDREKFITATRPIKETMIFDLYIDGEKMIGLSLDIKEDSNKYFDRNSEKSMQAFQNLASAFYSMQYYSKLQSEFQRDILSAMLSLLSIHDEYTESHSQHVAELSSQIASELGLSNKQIKETYWAGLVHDIGKTLIPDQILNKQSGLDPDEYEVIKNHPRWGYEALRTSSRLEEIARYVLYHHEREDGKGYPVGLSGDEIPIVSKILNVADAWDAMTSKRSYRDPLPYEEAKDELVENSGSQFSEEVVEVFLKLYEKNKFL</sequence>
<dbReference type="InterPro" id="IPR006675">
    <property type="entry name" value="HDIG_dom"/>
</dbReference>
<dbReference type="SUPFAM" id="SSF158472">
    <property type="entry name" value="HAMP domain-like"/>
    <property type="match status" value="1"/>
</dbReference>
<dbReference type="RefSeq" id="WP_270454182.1">
    <property type="nucleotide sequence ID" value="NZ_JADPIE010000004.1"/>
</dbReference>